<keyword evidence="1" id="KW-1133">Transmembrane helix</keyword>
<sequence>MADSGAITEDRVVAAGLGPNMIQLPSPIYIVQHISPTHVVLGAGGGGRRFGMANVLVIIETKALPVGPSKTVNPLWKYETALDVGDEVPWCATTFLPVTAIVEVAQSSVVTPYEEKIMQYQSEKGLIGLLAVSGATMVKLIGIFQDKEKKFHMQLFCEVILPNDEMNPDKKPLGFSTTTLTVAHDENEVFVYYLDDLIPPPQKKECVMEASPIGKWELPSRVNDLSVSPIQIVAVNSKKSSTSVSREATPSKEGSAAEKVSVKARVYTHLIVCASLQNKTVSVASLELDVKRGKKKDEPLPAPLIQQLAMDSAALRCSFKFMASSVRIVRLFGLGSVTSKSQSAVRDTLTMRALKRSGTPSKELLAKVMFVVYDAMGGQSLLQWFDLHGALESVENSSGKAKRVLRLTSQVHLPPSPILKDAITTISYPSPQSLSPADPTCPSLPPVLLGGTVEGTLCWIKQRYEKVMDGTSSKTQLVFQLDKSRPSAVHREAKKHPALHREPISNLSLHFTSQTIVSADIAQNVILSYLPNNTVLASQTKNAVAGLPFVVFPPETSMWADLLLPQNRSILMVAFVVVLLLAFLIKLLF</sequence>
<evidence type="ECO:0000313" key="3">
    <source>
        <dbReference type="Proteomes" id="UP000515908"/>
    </source>
</evidence>
<proteinExistence type="predicted"/>
<dbReference type="VEuPathDB" id="TriTrypDB:ADEAN_000602400"/>
<dbReference type="AlphaFoldDB" id="A0A7G2CGR3"/>
<name>A0A7G2CGR3_9TRYP</name>
<accession>A0A7G2CGR3</accession>
<protein>
    <submittedName>
        <fullName evidence="2">Uncharacterized protein</fullName>
    </submittedName>
</protein>
<dbReference type="EMBL" id="LR877155">
    <property type="protein sequence ID" value="CAD2218535.1"/>
    <property type="molecule type" value="Genomic_DNA"/>
</dbReference>
<keyword evidence="1" id="KW-0812">Transmembrane</keyword>
<gene>
    <name evidence="2" type="ORF">ADEAN_000602400</name>
</gene>
<keyword evidence="1" id="KW-0472">Membrane</keyword>
<feature type="transmembrane region" description="Helical" evidence="1">
    <location>
        <begin position="570"/>
        <end position="588"/>
    </location>
</feature>
<reference evidence="2 3" key="1">
    <citation type="submission" date="2020-08" db="EMBL/GenBank/DDBJ databases">
        <authorList>
            <person name="Newling K."/>
            <person name="Davey J."/>
            <person name="Forrester S."/>
        </authorList>
    </citation>
    <scope>NUCLEOTIDE SEQUENCE [LARGE SCALE GENOMIC DNA]</scope>
    <source>
        <strain evidence="3">Crithidia deanei Carvalho (ATCC PRA-265)</strain>
    </source>
</reference>
<organism evidence="2 3">
    <name type="scientific">Angomonas deanei</name>
    <dbReference type="NCBI Taxonomy" id="59799"/>
    <lineage>
        <taxon>Eukaryota</taxon>
        <taxon>Discoba</taxon>
        <taxon>Euglenozoa</taxon>
        <taxon>Kinetoplastea</taxon>
        <taxon>Metakinetoplastina</taxon>
        <taxon>Trypanosomatida</taxon>
        <taxon>Trypanosomatidae</taxon>
        <taxon>Strigomonadinae</taxon>
        <taxon>Angomonas</taxon>
    </lineage>
</organism>
<evidence type="ECO:0000256" key="1">
    <source>
        <dbReference type="SAM" id="Phobius"/>
    </source>
</evidence>
<evidence type="ECO:0000313" key="2">
    <source>
        <dbReference type="EMBL" id="CAD2218535.1"/>
    </source>
</evidence>
<dbReference type="Proteomes" id="UP000515908">
    <property type="component" value="Chromosome 11"/>
</dbReference>
<keyword evidence="3" id="KW-1185">Reference proteome</keyword>